<dbReference type="Gene3D" id="3.30.710.10">
    <property type="entry name" value="Potassium Channel Kv1.1, Chain A"/>
    <property type="match status" value="1"/>
</dbReference>
<organism evidence="1 2">
    <name type="scientific">Pristionchus pacificus</name>
    <name type="common">Parasitic nematode worm</name>
    <dbReference type="NCBI Taxonomy" id="54126"/>
    <lineage>
        <taxon>Eukaryota</taxon>
        <taxon>Metazoa</taxon>
        <taxon>Ecdysozoa</taxon>
        <taxon>Nematoda</taxon>
        <taxon>Chromadorea</taxon>
        <taxon>Rhabditida</taxon>
        <taxon>Rhabditina</taxon>
        <taxon>Diplogasteromorpha</taxon>
        <taxon>Diplogasteroidea</taxon>
        <taxon>Neodiplogasteridae</taxon>
        <taxon>Pristionchus</taxon>
    </lineage>
</organism>
<dbReference type="OrthoDB" id="2414723at2759"/>
<dbReference type="AlphaFoldDB" id="A0A2A6D037"/>
<keyword evidence="2" id="KW-1185">Reference proteome</keyword>
<accession>A0A8R1YVW5</accession>
<dbReference type="InterPro" id="IPR011333">
    <property type="entry name" value="SKP1/BTB/POZ_sf"/>
</dbReference>
<dbReference type="Proteomes" id="UP000005239">
    <property type="component" value="Unassembled WGS sequence"/>
</dbReference>
<dbReference type="GO" id="GO:0051260">
    <property type="term" value="P:protein homooligomerization"/>
    <property type="evidence" value="ECO:0007669"/>
    <property type="project" value="InterPro"/>
</dbReference>
<dbReference type="PANTHER" id="PTHR14499:SF136">
    <property type="entry name" value="GH08630P"/>
    <property type="match status" value="1"/>
</dbReference>
<dbReference type="InterPro" id="IPR003131">
    <property type="entry name" value="T1-type_BTB"/>
</dbReference>
<name>A0A2A6D037_PRIPA</name>
<sequence length="160" mass="18281">MQMRRPASVLRRKKKSTTVPAEPAVRQEPEPEFRMVRPATSTKMATFKMDDIVKLNVGGQRFDTRLRTLLADRSNELFTHFVVLLEGDLTEAKMPSRDGEGNFFLDRDPEHFRTLLNNLRFYVQLQAKQKVANGTNGAVEAEEDIRSTKSVGFIGRLLKN</sequence>
<evidence type="ECO:0000313" key="1">
    <source>
        <dbReference type="EnsemblMetazoa" id="PPA38494.1"/>
    </source>
</evidence>
<proteinExistence type="predicted"/>
<evidence type="ECO:0000313" key="2">
    <source>
        <dbReference type="Proteomes" id="UP000005239"/>
    </source>
</evidence>
<dbReference type="Pfam" id="PF02214">
    <property type="entry name" value="BTB_2"/>
    <property type="match status" value="1"/>
</dbReference>
<dbReference type="PANTHER" id="PTHR14499">
    <property type="entry name" value="POTASSIUM CHANNEL TETRAMERIZATION DOMAIN-CONTAINING"/>
    <property type="match status" value="1"/>
</dbReference>
<reference evidence="2" key="1">
    <citation type="journal article" date="2008" name="Nat. Genet.">
        <title>The Pristionchus pacificus genome provides a unique perspective on nematode lifestyle and parasitism.</title>
        <authorList>
            <person name="Dieterich C."/>
            <person name="Clifton S.W."/>
            <person name="Schuster L.N."/>
            <person name="Chinwalla A."/>
            <person name="Delehaunty K."/>
            <person name="Dinkelacker I."/>
            <person name="Fulton L."/>
            <person name="Fulton R."/>
            <person name="Godfrey J."/>
            <person name="Minx P."/>
            <person name="Mitreva M."/>
            <person name="Roeseler W."/>
            <person name="Tian H."/>
            <person name="Witte H."/>
            <person name="Yang S.P."/>
            <person name="Wilson R.K."/>
            <person name="Sommer R.J."/>
        </authorList>
    </citation>
    <scope>NUCLEOTIDE SEQUENCE [LARGE SCALE GENOMIC DNA]</scope>
    <source>
        <strain evidence="2">PS312</strain>
    </source>
</reference>
<reference evidence="1" key="2">
    <citation type="submission" date="2022-06" db="UniProtKB">
        <authorList>
            <consortium name="EnsemblMetazoa"/>
        </authorList>
    </citation>
    <scope>IDENTIFICATION</scope>
    <source>
        <strain evidence="1">PS312</strain>
    </source>
</reference>
<accession>A0A2A6D037</accession>
<dbReference type="EnsemblMetazoa" id="PPA38494.1">
    <property type="protein sequence ID" value="PPA38494.1"/>
    <property type="gene ID" value="WBGene00276863"/>
</dbReference>
<dbReference type="SUPFAM" id="SSF54695">
    <property type="entry name" value="POZ domain"/>
    <property type="match status" value="1"/>
</dbReference>
<gene>
    <name evidence="1" type="primary">WBGene00276863</name>
</gene>
<protein>
    <submittedName>
        <fullName evidence="1">BTB_2 domain-containing protein</fullName>
    </submittedName>
</protein>